<reference evidence="1 2" key="1">
    <citation type="submission" date="2019-04" db="EMBL/GenBank/DDBJ databases">
        <title>Microbes associate with the intestines of laboratory mice.</title>
        <authorList>
            <person name="Navarre W."/>
            <person name="Wong E."/>
            <person name="Huang K."/>
            <person name="Tropini C."/>
            <person name="Ng K."/>
            <person name="Yu B."/>
        </authorList>
    </citation>
    <scope>NUCLEOTIDE SEQUENCE [LARGE SCALE GENOMIC DNA]</scope>
    <source>
        <strain evidence="1 2">NM22_B1</strain>
    </source>
</reference>
<comment type="caution">
    <text evidence="1">The sequence shown here is derived from an EMBL/GenBank/DDBJ whole genome shotgun (WGS) entry which is preliminary data.</text>
</comment>
<protein>
    <recommendedName>
        <fullName evidence="3">6-bladed beta-propeller</fullName>
    </recommendedName>
</protein>
<gene>
    <name evidence="1" type="ORF">E5339_08515</name>
</gene>
<dbReference type="RefSeq" id="WP_135951302.1">
    <property type="nucleotide sequence ID" value="NZ_CAJUNV010000002.1"/>
</dbReference>
<name>A0A4S2FNQ6_9BACT</name>
<dbReference type="Proteomes" id="UP000310760">
    <property type="component" value="Unassembled WGS sequence"/>
</dbReference>
<evidence type="ECO:0000313" key="2">
    <source>
        <dbReference type="Proteomes" id="UP000310760"/>
    </source>
</evidence>
<evidence type="ECO:0000313" key="1">
    <source>
        <dbReference type="EMBL" id="TGY70726.1"/>
    </source>
</evidence>
<dbReference type="AlphaFoldDB" id="A0A4S2FNQ6"/>
<proteinExistence type="predicted"/>
<sequence>MRNYIYYLLLLVLSLSCTSNKRKIDKNTQLGKLAYTNVNGTNLKNDSTIWGMKVDLVTDNRLIIQELSNELLYGVYRVEGEKLIKEGGFLTKGVGPFEMIHPDLWGNEGDSVFYISNYSGMVKEIYTVKKTDIYNKEKWKITKFPDPQECLFYPSIAILDDSIYIVSGSKLNSINILSRVNLQTGSISDLDFPFPGFNLPSGFKIVEHMIYCDAQLLKHPRQNKLLYVCRLGKYAKILEMENGQIGKQIPLYSILPQYEAVNNERKIKDDCLGGIIAKVTADKIYCLVLPYTRKEENENPFYKGMPNYFADEMVIFDWDGNLINAYRLDQPICNFGVDGTKNILYGTTLDGEEFVVRRFVLK</sequence>
<dbReference type="EMBL" id="SRYJ01000016">
    <property type="protein sequence ID" value="TGY70726.1"/>
    <property type="molecule type" value="Genomic_DNA"/>
</dbReference>
<evidence type="ECO:0008006" key="3">
    <source>
        <dbReference type="Google" id="ProtNLM"/>
    </source>
</evidence>
<dbReference type="PROSITE" id="PS51257">
    <property type="entry name" value="PROKAR_LIPOPROTEIN"/>
    <property type="match status" value="1"/>
</dbReference>
<accession>A0A4S2FNQ6</accession>
<organism evidence="1 2">
    <name type="scientific">Phocaeicola sartorii</name>
    <dbReference type="NCBI Taxonomy" id="671267"/>
    <lineage>
        <taxon>Bacteria</taxon>
        <taxon>Pseudomonadati</taxon>
        <taxon>Bacteroidota</taxon>
        <taxon>Bacteroidia</taxon>
        <taxon>Bacteroidales</taxon>
        <taxon>Bacteroidaceae</taxon>
        <taxon>Phocaeicola</taxon>
    </lineage>
</organism>
<dbReference type="Pfam" id="PF15869">
    <property type="entry name" value="TolB_like"/>
    <property type="match status" value="1"/>
</dbReference>